<dbReference type="Proteomes" id="UP001054252">
    <property type="component" value="Unassembled WGS sequence"/>
</dbReference>
<keyword evidence="1" id="KW-0732">Signal</keyword>
<keyword evidence="3" id="KW-1185">Reference proteome</keyword>
<name>A0AAV5J9I8_9ROSI</name>
<organism evidence="2 3">
    <name type="scientific">Rubroshorea leprosula</name>
    <dbReference type="NCBI Taxonomy" id="152421"/>
    <lineage>
        <taxon>Eukaryota</taxon>
        <taxon>Viridiplantae</taxon>
        <taxon>Streptophyta</taxon>
        <taxon>Embryophyta</taxon>
        <taxon>Tracheophyta</taxon>
        <taxon>Spermatophyta</taxon>
        <taxon>Magnoliopsida</taxon>
        <taxon>eudicotyledons</taxon>
        <taxon>Gunneridae</taxon>
        <taxon>Pentapetalae</taxon>
        <taxon>rosids</taxon>
        <taxon>malvids</taxon>
        <taxon>Malvales</taxon>
        <taxon>Dipterocarpaceae</taxon>
        <taxon>Rubroshorea</taxon>
    </lineage>
</organism>
<feature type="chain" id="PRO_5044011439" description="Secreted protein" evidence="1">
    <location>
        <begin position="21"/>
        <end position="63"/>
    </location>
</feature>
<sequence>MLTCLLACVWIYSPFTLCYGVLRVPDEFLPAMLLECHSPCTHSLSSCISSVSKVNSTSSLESL</sequence>
<gene>
    <name evidence="2" type="ORF">SLEP1_g22554</name>
</gene>
<proteinExistence type="predicted"/>
<protein>
    <recommendedName>
        <fullName evidence="4">Secreted protein</fullName>
    </recommendedName>
</protein>
<evidence type="ECO:0000313" key="3">
    <source>
        <dbReference type="Proteomes" id="UP001054252"/>
    </source>
</evidence>
<evidence type="ECO:0008006" key="4">
    <source>
        <dbReference type="Google" id="ProtNLM"/>
    </source>
</evidence>
<evidence type="ECO:0000256" key="1">
    <source>
        <dbReference type="SAM" id="SignalP"/>
    </source>
</evidence>
<comment type="caution">
    <text evidence="2">The sequence shown here is derived from an EMBL/GenBank/DDBJ whole genome shotgun (WGS) entry which is preliminary data.</text>
</comment>
<accession>A0AAV5J9I8</accession>
<feature type="signal peptide" evidence="1">
    <location>
        <begin position="1"/>
        <end position="20"/>
    </location>
</feature>
<evidence type="ECO:0000313" key="2">
    <source>
        <dbReference type="EMBL" id="GKV11289.1"/>
    </source>
</evidence>
<dbReference type="EMBL" id="BPVZ01000034">
    <property type="protein sequence ID" value="GKV11289.1"/>
    <property type="molecule type" value="Genomic_DNA"/>
</dbReference>
<dbReference type="AlphaFoldDB" id="A0AAV5J9I8"/>
<reference evidence="2 3" key="1">
    <citation type="journal article" date="2021" name="Commun. Biol.">
        <title>The genome of Shorea leprosula (Dipterocarpaceae) highlights the ecological relevance of drought in aseasonal tropical rainforests.</title>
        <authorList>
            <person name="Ng K.K.S."/>
            <person name="Kobayashi M.J."/>
            <person name="Fawcett J.A."/>
            <person name="Hatakeyama M."/>
            <person name="Paape T."/>
            <person name="Ng C.H."/>
            <person name="Ang C.C."/>
            <person name="Tnah L.H."/>
            <person name="Lee C.T."/>
            <person name="Nishiyama T."/>
            <person name="Sese J."/>
            <person name="O'Brien M.J."/>
            <person name="Copetti D."/>
            <person name="Mohd Noor M.I."/>
            <person name="Ong R.C."/>
            <person name="Putra M."/>
            <person name="Sireger I.Z."/>
            <person name="Indrioko S."/>
            <person name="Kosugi Y."/>
            <person name="Izuno A."/>
            <person name="Isagi Y."/>
            <person name="Lee S.L."/>
            <person name="Shimizu K.K."/>
        </authorList>
    </citation>
    <scope>NUCLEOTIDE SEQUENCE [LARGE SCALE GENOMIC DNA]</scope>
    <source>
        <strain evidence="2">214</strain>
    </source>
</reference>